<dbReference type="SUPFAM" id="SSF53335">
    <property type="entry name" value="S-adenosyl-L-methionine-dependent methyltransferases"/>
    <property type="match status" value="1"/>
</dbReference>
<accession>A0ABT2MZ34</accession>
<feature type="domain" description="Methyltransferase" evidence="1">
    <location>
        <begin position="45"/>
        <end position="149"/>
    </location>
</feature>
<proteinExistence type="predicted"/>
<dbReference type="PANTHER" id="PTHR43591">
    <property type="entry name" value="METHYLTRANSFERASE"/>
    <property type="match status" value="1"/>
</dbReference>
<evidence type="ECO:0000259" key="1">
    <source>
        <dbReference type="Pfam" id="PF13847"/>
    </source>
</evidence>
<dbReference type="GO" id="GO:0032259">
    <property type="term" value="P:methylation"/>
    <property type="evidence" value="ECO:0007669"/>
    <property type="project" value="UniProtKB-KW"/>
</dbReference>
<organism evidence="2 3">
    <name type="scientific">Laspinema palackyanum D2a</name>
    <dbReference type="NCBI Taxonomy" id="2953684"/>
    <lineage>
        <taxon>Bacteria</taxon>
        <taxon>Bacillati</taxon>
        <taxon>Cyanobacteriota</taxon>
        <taxon>Cyanophyceae</taxon>
        <taxon>Oscillatoriophycideae</taxon>
        <taxon>Oscillatoriales</taxon>
        <taxon>Laspinemataceae</taxon>
        <taxon>Laspinema</taxon>
        <taxon>Laspinema palackyanum</taxon>
    </lineage>
</organism>
<dbReference type="InterPro" id="IPR029063">
    <property type="entry name" value="SAM-dependent_MTases_sf"/>
</dbReference>
<dbReference type="InterPro" id="IPR025714">
    <property type="entry name" value="Methyltranfer_dom"/>
</dbReference>
<dbReference type="Pfam" id="PF13847">
    <property type="entry name" value="Methyltransf_31"/>
    <property type="match status" value="1"/>
</dbReference>
<dbReference type="CDD" id="cd02440">
    <property type="entry name" value="AdoMet_MTases"/>
    <property type="match status" value="1"/>
</dbReference>
<keyword evidence="2" id="KW-0808">Transferase</keyword>
<name>A0ABT2MZ34_9CYAN</name>
<dbReference type="Proteomes" id="UP001525890">
    <property type="component" value="Unassembled WGS sequence"/>
</dbReference>
<dbReference type="Gene3D" id="3.40.50.150">
    <property type="entry name" value="Vaccinia Virus protein VP39"/>
    <property type="match status" value="1"/>
</dbReference>
<reference evidence="2 3" key="1">
    <citation type="journal article" date="2022" name="Front. Microbiol.">
        <title>High genomic differentiation and limited gene flow indicate recent cryptic speciation within the genus Laspinema (cyanobacteria).</title>
        <authorList>
            <person name="Stanojkovic A."/>
            <person name="Skoupy S."/>
            <person name="Skaloud P."/>
            <person name="Dvorak P."/>
        </authorList>
    </citation>
    <scope>NUCLEOTIDE SEQUENCE [LARGE SCALE GENOMIC DNA]</scope>
    <source>
        <strain evidence="2 3">D2a</strain>
    </source>
</reference>
<dbReference type="EMBL" id="JAMXFF010000069">
    <property type="protein sequence ID" value="MCT7970019.1"/>
    <property type="molecule type" value="Genomic_DNA"/>
</dbReference>
<evidence type="ECO:0000313" key="3">
    <source>
        <dbReference type="Proteomes" id="UP001525890"/>
    </source>
</evidence>
<dbReference type="PANTHER" id="PTHR43591:SF24">
    <property type="entry name" value="2-METHOXY-6-POLYPRENYL-1,4-BENZOQUINOL METHYLASE, MITOCHONDRIAL"/>
    <property type="match status" value="1"/>
</dbReference>
<comment type="caution">
    <text evidence="2">The sequence shown here is derived from an EMBL/GenBank/DDBJ whole genome shotgun (WGS) entry which is preliminary data.</text>
</comment>
<protein>
    <submittedName>
        <fullName evidence="2">Class I SAM-dependent methyltransferase</fullName>
    </submittedName>
</protein>
<dbReference type="RefSeq" id="WP_368009456.1">
    <property type="nucleotide sequence ID" value="NZ_JAMXFF010000069.1"/>
</dbReference>
<gene>
    <name evidence="2" type="ORF">NG799_27275</name>
</gene>
<keyword evidence="2" id="KW-0489">Methyltransferase</keyword>
<sequence length="219" mass="24942">MDRVLEPEVMDTWEDATAYDAMDFLEVNTAFAESAIAVGPESALVLDAGTGTARIPILIVERRPHWHIKAIDLSHNMLQVGRENVQSAGLQEQIHLEYIDAKQMPYDDSTFDMVISNSIIHHLPDPMPFFQELKRVLKPNGGIFFRDLMRPSDIETVYKIVARIGPEYNDYQTQLFQDSLIAAFTLEEVQNMIELAGLEGVKVYASSDRHWTAERGYRK</sequence>
<evidence type="ECO:0000313" key="2">
    <source>
        <dbReference type="EMBL" id="MCT7970019.1"/>
    </source>
</evidence>
<dbReference type="GO" id="GO:0008168">
    <property type="term" value="F:methyltransferase activity"/>
    <property type="evidence" value="ECO:0007669"/>
    <property type="project" value="UniProtKB-KW"/>
</dbReference>
<keyword evidence="3" id="KW-1185">Reference proteome</keyword>